<dbReference type="GO" id="GO:0008170">
    <property type="term" value="F:N-methyltransferase activity"/>
    <property type="evidence" value="ECO:0007669"/>
    <property type="project" value="InterPro"/>
</dbReference>
<sequence length="1116" mass="127184">MNTPIWLNDQLITQKAEEFANNLKQAIQKVKNEEDIKIATELQIQQVAKDVDIELEAKYEFTVAKTKGRIDSAYDRVFIEYKNPNSKGDRLSARLEDTGNQKVIEQIKSRFSPLQKDLGHPPESLFGVGFDGHYFIFVRYRQKQWDVQEPIAMNKYSVTRFLRVLFNLGISGKPFVPDYLAQDFGAEGSVAQAGIKTLYQAIFITDNLKAQAFFRQWKILFGQVCGYDVNIPSEKITQLAEFYGITEDKKALKAPELLFAVHSYYALLIKLIAAEIVVLSQSFATSPHKKMLRAATSQKLKQELEKLETGSIFKDLGIINFLEGDLFAWYLPAWNEDIEILIRAMVNKLDEYNPATLSEDPASSRDLLKKLYQQLFPKSLRHDLGEYYTPDWLAEHTLNRLQYDGNPDRRLLDPSCGSGTFLVMAITRIRAWYEENRENCPFEEGELCQKILSNVIGFDLNPLAVMAARTNYLVAIRDLIRYVDRVEIPVYLCDSIMTPSNYGSGRLLTETGLAVGEIGSTQELKTSVANFYIPTEITGSLELISQYVEILEFCVKNDYSPTEFIQRCQDERLPVALSSNKEASSQEQQLTHSVQPIHEALYRELLRLDQENQNGIWARIIKNAFAPLFIGKVDFIIGNPPWVNWESLPANYRDSMKPLWQAYGLFSLSGAKGRLGGGKKDLSMLFVYSCIDNYLSDSGYLGFVITQSIFKSQGAGDGFRQFEFTNNKNKIIIQPLIVDDLSKIQVFDGATNRTAVFICQKTNQSFNYPIPYKIWQGTSRINQDISLAQVNALTSYQQFGALPVQPKKINSPWLTAPEATLSGLQKILGKSNYQAYAGCCTWLNGVYWINIIEKLRNGDLRIENLYNIGDIKVEQVETVIESKLVYPLLRGRDVIRWQAEPSIYLVMPQDTTSRMGIAETEMKRYYPKTFAYFKQFEQALRKRSGYRRYFQANDPFYSLYNVNAQTISPYKVVWREQSADFQASVVISETTHPPIPDHKLMLVSCSSAREAYYLSALLNSAPCKLLVFSYAISTSTSTHVLDNIAIPKFLENDSSHLELATLSEQCHDLKQKNQLDQIVVLEAQVDLLAAKLWKLNKLELKTMQTALNNSQKKKKV</sequence>
<keyword evidence="2 9" id="KW-0489">Methyltransferase</keyword>
<evidence type="ECO:0000256" key="4">
    <source>
        <dbReference type="ARBA" id="ARBA00022691"/>
    </source>
</evidence>
<evidence type="ECO:0000256" key="5">
    <source>
        <dbReference type="ARBA" id="ARBA00022747"/>
    </source>
</evidence>
<dbReference type="InterPro" id="IPR011639">
    <property type="entry name" value="MethylTrfase_TaqI-like_dom"/>
</dbReference>
<comment type="catalytic activity">
    <reaction evidence="6">
        <text>a 2'-deoxyadenosine in DNA + S-adenosyl-L-methionine = an N(6)-methyl-2'-deoxyadenosine in DNA + S-adenosyl-L-homocysteine + H(+)</text>
        <dbReference type="Rhea" id="RHEA:15197"/>
        <dbReference type="Rhea" id="RHEA-COMP:12418"/>
        <dbReference type="Rhea" id="RHEA-COMP:12419"/>
        <dbReference type="ChEBI" id="CHEBI:15378"/>
        <dbReference type="ChEBI" id="CHEBI:57856"/>
        <dbReference type="ChEBI" id="CHEBI:59789"/>
        <dbReference type="ChEBI" id="CHEBI:90615"/>
        <dbReference type="ChEBI" id="CHEBI:90616"/>
        <dbReference type="EC" id="2.1.1.72"/>
    </reaction>
</comment>
<proteinExistence type="predicted"/>
<evidence type="ECO:0000313" key="9">
    <source>
        <dbReference type="EMBL" id="UXE58550.1"/>
    </source>
</evidence>
<dbReference type="PANTHER" id="PTHR33841">
    <property type="entry name" value="DNA METHYLTRANSFERASE YEEA-RELATED"/>
    <property type="match status" value="1"/>
</dbReference>
<evidence type="ECO:0000256" key="1">
    <source>
        <dbReference type="ARBA" id="ARBA00011900"/>
    </source>
</evidence>
<dbReference type="GO" id="GO:0009307">
    <property type="term" value="P:DNA restriction-modification system"/>
    <property type="evidence" value="ECO:0007669"/>
    <property type="project" value="UniProtKB-KW"/>
</dbReference>
<dbReference type="Pfam" id="PF07669">
    <property type="entry name" value="Eco57I"/>
    <property type="match status" value="1"/>
</dbReference>
<dbReference type="InterPro" id="IPR002052">
    <property type="entry name" value="DNA_methylase_N6_adenine_CS"/>
</dbReference>
<evidence type="ECO:0000259" key="7">
    <source>
        <dbReference type="Pfam" id="PF02384"/>
    </source>
</evidence>
<dbReference type="EC" id="2.1.1.72" evidence="1"/>
<evidence type="ECO:0000256" key="3">
    <source>
        <dbReference type="ARBA" id="ARBA00022679"/>
    </source>
</evidence>
<organism evidence="9">
    <name type="scientific">Woronichinia naegeliana WA131</name>
    <dbReference type="NCBI Taxonomy" id="2824559"/>
    <lineage>
        <taxon>Bacteria</taxon>
        <taxon>Bacillati</taxon>
        <taxon>Cyanobacteriota</taxon>
        <taxon>Cyanophyceae</taxon>
        <taxon>Synechococcales</taxon>
        <taxon>Coelosphaeriaceae</taxon>
        <taxon>Woronichinia</taxon>
    </lineage>
</organism>
<dbReference type="InterPro" id="IPR003356">
    <property type="entry name" value="DNA_methylase_A-5"/>
</dbReference>
<dbReference type="GO" id="GO:0003677">
    <property type="term" value="F:DNA binding"/>
    <property type="evidence" value="ECO:0007669"/>
    <property type="project" value="InterPro"/>
</dbReference>
<gene>
    <name evidence="9" type="ORF">KA717_21105</name>
</gene>
<dbReference type="AlphaFoldDB" id="A0A977KU58"/>
<feature type="domain" description="Type II methyltransferase M.TaqI-like" evidence="8">
    <location>
        <begin position="454"/>
        <end position="729"/>
    </location>
</feature>
<keyword evidence="4" id="KW-0949">S-adenosyl-L-methionine</keyword>
<protein>
    <recommendedName>
        <fullName evidence="1">site-specific DNA-methyltransferase (adenine-specific)</fullName>
        <ecNumber evidence="1">2.1.1.72</ecNumber>
    </recommendedName>
</protein>
<evidence type="ECO:0000256" key="2">
    <source>
        <dbReference type="ARBA" id="ARBA00022603"/>
    </source>
</evidence>
<dbReference type="PANTHER" id="PTHR33841:SF4">
    <property type="entry name" value="RESTRICTION MODIFICATION SYSTEM DNA SPECIFICITY DOMAIN"/>
    <property type="match status" value="1"/>
</dbReference>
<dbReference type="InterPro" id="IPR050953">
    <property type="entry name" value="N4_N6_ade-DNA_methylase"/>
</dbReference>
<name>A0A977KU58_9CYAN</name>
<feature type="domain" description="DNA methylase adenine-specific" evidence="7">
    <location>
        <begin position="364"/>
        <end position="437"/>
    </location>
</feature>
<keyword evidence="3" id="KW-0808">Transferase</keyword>
<keyword evidence="5" id="KW-0680">Restriction system</keyword>
<dbReference type="GO" id="GO:0032259">
    <property type="term" value="P:methylation"/>
    <property type="evidence" value="ECO:0007669"/>
    <property type="project" value="UniProtKB-KW"/>
</dbReference>
<accession>A0A977KU58</accession>
<dbReference type="EMBL" id="CP073041">
    <property type="protein sequence ID" value="UXE58550.1"/>
    <property type="molecule type" value="Genomic_DNA"/>
</dbReference>
<reference evidence="9" key="1">
    <citation type="submission" date="2021-04" db="EMBL/GenBank/DDBJ databases">
        <title>Genome sequence of Woronichinia naegeliana from Washington state freshwater lake bloom.</title>
        <authorList>
            <person name="Dreher T.W."/>
        </authorList>
    </citation>
    <scope>NUCLEOTIDE SEQUENCE</scope>
    <source>
        <strain evidence="9">WA131</strain>
    </source>
</reference>
<dbReference type="SUPFAM" id="SSF53335">
    <property type="entry name" value="S-adenosyl-L-methionine-dependent methyltransferases"/>
    <property type="match status" value="1"/>
</dbReference>
<dbReference type="Proteomes" id="UP001065613">
    <property type="component" value="Chromosome"/>
</dbReference>
<evidence type="ECO:0000256" key="6">
    <source>
        <dbReference type="ARBA" id="ARBA00047942"/>
    </source>
</evidence>
<dbReference type="KEGG" id="wna:KA717_21105"/>
<dbReference type="Pfam" id="PF02384">
    <property type="entry name" value="N6_Mtase"/>
    <property type="match status" value="1"/>
</dbReference>
<dbReference type="GO" id="GO:0009007">
    <property type="term" value="F:site-specific DNA-methyltransferase (adenine-specific) activity"/>
    <property type="evidence" value="ECO:0007669"/>
    <property type="project" value="UniProtKB-EC"/>
</dbReference>
<dbReference type="InterPro" id="IPR029063">
    <property type="entry name" value="SAM-dependent_MTases_sf"/>
</dbReference>
<dbReference type="PROSITE" id="PS00092">
    <property type="entry name" value="N6_MTASE"/>
    <property type="match status" value="1"/>
</dbReference>
<dbReference type="PRINTS" id="PR00507">
    <property type="entry name" value="N12N6MTFRASE"/>
</dbReference>
<evidence type="ECO:0000259" key="8">
    <source>
        <dbReference type="Pfam" id="PF07669"/>
    </source>
</evidence>
<dbReference type="Gene3D" id="3.40.50.150">
    <property type="entry name" value="Vaccinia Virus protein VP39"/>
    <property type="match status" value="1"/>
</dbReference>